<keyword evidence="8" id="KW-0282">Flagellum</keyword>
<dbReference type="InterPro" id="IPR042194">
    <property type="entry name" value="FHIPEP_1"/>
</dbReference>
<evidence type="ECO:0000256" key="3">
    <source>
        <dbReference type="ARBA" id="ARBA00022475"/>
    </source>
</evidence>
<keyword evidence="8" id="KW-0966">Cell projection</keyword>
<dbReference type="GO" id="GO:0009306">
    <property type="term" value="P:protein secretion"/>
    <property type="evidence" value="ECO:0007669"/>
    <property type="project" value="InterPro"/>
</dbReference>
<dbReference type="Proteomes" id="UP000006583">
    <property type="component" value="Chromosome"/>
</dbReference>
<dbReference type="PATRIC" id="fig|795359.3.peg.1350"/>
<keyword evidence="8" id="KW-0969">Cilium</keyword>
<evidence type="ECO:0000313" key="9">
    <source>
        <dbReference type="Proteomes" id="UP000006583"/>
    </source>
</evidence>
<evidence type="ECO:0000256" key="5">
    <source>
        <dbReference type="ARBA" id="ARBA00022989"/>
    </source>
</evidence>
<feature type="transmembrane region" description="Helical" evidence="7">
    <location>
        <begin position="204"/>
        <end position="225"/>
    </location>
</feature>
<organism evidence="8 9">
    <name type="scientific">Thermodesulfobacterium geofontis (strain OPF15)</name>
    <dbReference type="NCBI Taxonomy" id="795359"/>
    <lineage>
        <taxon>Bacteria</taxon>
        <taxon>Pseudomonadati</taxon>
        <taxon>Thermodesulfobacteriota</taxon>
        <taxon>Thermodesulfobacteria</taxon>
        <taxon>Thermodesulfobacteriales</taxon>
        <taxon>Thermodesulfobacteriaceae</taxon>
        <taxon>Thermodesulfobacterium</taxon>
    </lineage>
</organism>
<evidence type="ECO:0000256" key="7">
    <source>
        <dbReference type="RuleBase" id="RU364093"/>
    </source>
</evidence>
<dbReference type="InterPro" id="IPR001712">
    <property type="entry name" value="T3SS_FHIPEP"/>
</dbReference>
<reference evidence="8 9" key="1">
    <citation type="journal article" date="2013" name="Genome Announc.">
        <title>Complete genome sequence of the hyperthermophilic sulfate-reducing bacterium Thermodesulfobacterium geofontis OPF15T.</title>
        <authorList>
            <person name="Elkins J.G."/>
            <person name="Hamilton-Brehm S.D."/>
            <person name="Lucas S."/>
            <person name="Han J."/>
            <person name="Lapidus A."/>
            <person name="Cheng J.F."/>
            <person name="Goodwin L.A."/>
            <person name="Pitluck S."/>
            <person name="Peters L."/>
            <person name="Mikhailova N."/>
            <person name="Davenport K.W."/>
            <person name="Detter J.C."/>
            <person name="Han C.S."/>
            <person name="Tapia R."/>
            <person name="Land M.L."/>
            <person name="Hauser L."/>
            <person name="Kyrpides N.C."/>
            <person name="Ivanova N.N."/>
            <person name="Pagani I."/>
            <person name="Bruce D."/>
            <person name="Woyke T."/>
            <person name="Cottingham R.W."/>
        </authorList>
    </citation>
    <scope>NUCLEOTIDE SEQUENCE [LARGE SCALE GENOMIC DNA]</scope>
    <source>
        <strain evidence="8 9">OPF15</strain>
    </source>
</reference>
<keyword evidence="7" id="KW-1005">Bacterial flagellum biogenesis</keyword>
<dbReference type="HOGENOM" id="CLU_015346_3_0_0"/>
<dbReference type="eggNOG" id="COG1298">
    <property type="taxonomic scope" value="Bacteria"/>
</dbReference>
<evidence type="ECO:0000256" key="4">
    <source>
        <dbReference type="ARBA" id="ARBA00022692"/>
    </source>
</evidence>
<dbReference type="AlphaFoldDB" id="F8C2L3"/>
<comment type="similarity">
    <text evidence="2 7">Belongs to the FHIPEP (flagella/HR/invasion proteins export pore) family.</text>
</comment>
<accession>F8C2L3</accession>
<feature type="transmembrane region" description="Helical" evidence="7">
    <location>
        <begin position="245"/>
        <end position="267"/>
    </location>
</feature>
<evidence type="ECO:0000313" key="8">
    <source>
        <dbReference type="EMBL" id="AEH23410.1"/>
    </source>
</evidence>
<comment type="caution">
    <text evidence="7">Lacks conserved residue(s) required for the propagation of feature annotation.</text>
</comment>
<keyword evidence="3 7" id="KW-1003">Cell membrane</keyword>
<evidence type="ECO:0000256" key="6">
    <source>
        <dbReference type="ARBA" id="ARBA00023136"/>
    </source>
</evidence>
<evidence type="ECO:0000256" key="1">
    <source>
        <dbReference type="ARBA" id="ARBA00004651"/>
    </source>
</evidence>
<feature type="transmembrane region" description="Helical" evidence="7">
    <location>
        <begin position="12"/>
        <end position="31"/>
    </location>
</feature>
<feature type="transmembrane region" description="Helical" evidence="7">
    <location>
        <begin position="111"/>
        <end position="134"/>
    </location>
</feature>
<dbReference type="GO" id="GO:0005886">
    <property type="term" value="C:plasma membrane"/>
    <property type="evidence" value="ECO:0007669"/>
    <property type="project" value="UniProtKB-SubCell"/>
</dbReference>
<dbReference type="PROSITE" id="PS00994">
    <property type="entry name" value="FHIPEP"/>
    <property type="match status" value="1"/>
</dbReference>
<proteinExistence type="inferred from homology"/>
<dbReference type="InterPro" id="IPR006301">
    <property type="entry name" value="FlhA"/>
</dbReference>
<comment type="function">
    <text evidence="7">Required for formation of the rod structure of the flagellar apparatus. Together with FliI and FliH, may constitute the export apparatus of flagellin.</text>
</comment>
<dbReference type="EMBL" id="CP002829">
    <property type="protein sequence ID" value="AEH23410.1"/>
    <property type="molecule type" value="Genomic_DNA"/>
</dbReference>
<keyword evidence="6 7" id="KW-0472">Membrane</keyword>
<dbReference type="InterPro" id="IPR025505">
    <property type="entry name" value="FHIPEP_CS"/>
</dbReference>
<dbReference type="OrthoDB" id="9759185at2"/>
<keyword evidence="7" id="KW-1006">Bacterial flagellum protein export</keyword>
<protein>
    <recommendedName>
        <fullName evidence="7">Flagellar biosynthesis protein FlhA</fullName>
    </recommendedName>
</protein>
<evidence type="ECO:0000256" key="2">
    <source>
        <dbReference type="ARBA" id="ARBA00008835"/>
    </source>
</evidence>
<keyword evidence="7" id="KW-0653">Protein transport</keyword>
<gene>
    <name evidence="7" type="primary">flhA</name>
    <name evidence="8" type="ordered locus">TOPB45_1329</name>
</gene>
<dbReference type="Gene3D" id="3.40.30.60">
    <property type="entry name" value="FHIPEP family, domain 1"/>
    <property type="match status" value="1"/>
</dbReference>
<dbReference type="Gene3D" id="3.40.50.12790">
    <property type="entry name" value="FHIPEP family, domain 4"/>
    <property type="match status" value="1"/>
</dbReference>
<sequence length="687" mass="75754">MERDITLKKFFDFYNISAIIGIIILLSIILFPLPPYLIDLALALNFSISILILIMTMQVNKTLDFTGFPALLLITTLYRLSMNIATTRVILLRGHEGTHAAGHIIKSFGEFVVGGNYVVGFIVFLILVLINFIVITRGAQRIAEVAARFTLDAMPGKQMAIDADLNAGLIDENEAKRRREEIAKEADFYGAMDGASKFIRGEAIAGLIIVCINIIGGILIGTLQRGLDLATSAKTYTILTIGDGLVSQIPALIVSTSAGILISRAAAEAGMGRDIATQFAGRPEVLMLAGGVVFILSLVPGLPFLPFFLLSALLFALGYLSYSAQKAKETILEEKAPPPPPEIEEIRPVELLAIELGYGLIYLADETKGGDLLARIKNLRKHLAQELGIMIPPVHIRDNLALKPGEYSILIKGVEVAKGELMPNYLMALPSRSDLIPPKGAIPTKEPTFGMDAYFISEELREEAEIAGFTVVNLSTVITTHLSEIIKKYADELLTKQEVQRIIDTLSKYYPKIVEECLNNVNLTIIQKVLQNLIKEGIPLKDLITIFETIGDYGATIKDPEILTEYVRQKLSRYIIKPVLKDHTLPVILTGDDIEETIKKSLQRTEQGTFLMIDPKIGSKIVTAFTQAVERAGQKNIIPAILCSPIIRRHLRKLIERTLAYVPVISQAEIPTEIKIEVLEVVRLVRE</sequence>
<comment type="subcellular location">
    <subcellularLocation>
        <location evidence="1 7">Cell membrane</location>
        <topology evidence="1 7">Multi-pass membrane protein</topology>
    </subcellularLocation>
</comment>
<dbReference type="InterPro" id="IPR042196">
    <property type="entry name" value="FHIPEP_4"/>
</dbReference>
<dbReference type="GO" id="GO:0044780">
    <property type="term" value="P:bacterial-type flagellum assembly"/>
    <property type="evidence" value="ECO:0007669"/>
    <property type="project" value="InterPro"/>
</dbReference>
<dbReference type="PRINTS" id="PR00949">
    <property type="entry name" value="TYPE3IMAPROT"/>
</dbReference>
<dbReference type="KEGG" id="top:TOPB45_1329"/>
<name>F8C2L3_THEGP</name>
<dbReference type="PIRSF" id="PIRSF005419">
    <property type="entry name" value="FlhA"/>
    <property type="match status" value="1"/>
</dbReference>
<keyword evidence="7" id="KW-0813">Transport</keyword>
<keyword evidence="9" id="KW-1185">Reference proteome</keyword>
<dbReference type="STRING" id="795359.TOPB45_1329"/>
<feature type="transmembrane region" description="Helical" evidence="7">
    <location>
        <begin position="68"/>
        <end position="91"/>
    </location>
</feature>
<dbReference type="InterPro" id="IPR042193">
    <property type="entry name" value="FHIPEP_3"/>
</dbReference>
<dbReference type="NCBIfam" id="TIGR01398">
    <property type="entry name" value="FlhA"/>
    <property type="match status" value="1"/>
</dbReference>
<dbReference type="PANTHER" id="PTHR30161">
    <property type="entry name" value="FLAGELLAR EXPORT PROTEIN, MEMBRANE FLHA SUBUNIT-RELATED"/>
    <property type="match status" value="1"/>
</dbReference>
<keyword evidence="4 7" id="KW-0812">Transmembrane</keyword>
<dbReference type="Gene3D" id="1.10.8.540">
    <property type="entry name" value="FHIPEP family, domain 3"/>
    <property type="match status" value="1"/>
</dbReference>
<dbReference type="Pfam" id="PF00771">
    <property type="entry name" value="FHIPEP"/>
    <property type="match status" value="1"/>
</dbReference>
<dbReference type="RefSeq" id="WP_013910108.1">
    <property type="nucleotide sequence ID" value="NC_015682.1"/>
</dbReference>
<dbReference type="PANTHER" id="PTHR30161:SF1">
    <property type="entry name" value="FLAGELLAR BIOSYNTHESIS PROTEIN FLHA-RELATED"/>
    <property type="match status" value="1"/>
</dbReference>
<feature type="transmembrane region" description="Helical" evidence="7">
    <location>
        <begin position="37"/>
        <end position="56"/>
    </location>
</feature>
<keyword evidence="5 7" id="KW-1133">Transmembrane helix</keyword>